<accession>A0A134CI31</accession>
<dbReference type="SMART" id="SM00870">
    <property type="entry name" value="Asparaginase"/>
    <property type="match status" value="1"/>
</dbReference>
<dbReference type="InterPro" id="IPR040919">
    <property type="entry name" value="Asparaginase_C"/>
</dbReference>
<feature type="domain" description="L-asparaginase N-terminal" evidence="7">
    <location>
        <begin position="5"/>
        <end position="199"/>
    </location>
</feature>
<evidence type="ECO:0000313" key="10">
    <source>
        <dbReference type="Proteomes" id="UP000070160"/>
    </source>
</evidence>
<dbReference type="PIRSF" id="PIRSF001220">
    <property type="entry name" value="L-ASNase_gatD"/>
    <property type="match status" value="1"/>
</dbReference>
<dbReference type="Pfam" id="PF17763">
    <property type="entry name" value="Asparaginase_C"/>
    <property type="match status" value="1"/>
</dbReference>
<dbReference type="Gene3D" id="3.40.50.40">
    <property type="match status" value="1"/>
</dbReference>
<dbReference type="InterPro" id="IPR004550">
    <property type="entry name" value="AsnASE_II"/>
</dbReference>
<sequence length="327" mass="35955">MKRKRIYLIACGGTIAGIGTDACDLTQYKAGQTTWQEMVQAVPFVREIAELEGEQYCNIDSSDMTEAHWLGLAARVQAIVDDPIYDGVVLTHGTDTLEETAYALNLLVHTEKPVVITGAMRPATALSADGPLNFLAAVQTACDAAAGSYGVLVLLNNRLCAARFVEKMDTMQVDAFQSRQQGYVGIVQDGKPEFYQRPVKRCTQQSQLYLPVTNTLPYVPIVYCHVGMRGNIFPFFANDNAKAIILVGMGHGRVSEVIKNEVMALQQRRILCVRTSRTFGGMVTKVDEYATWLWANSLSPQKAKIVVQLALSQGYSAAQIQDILNTH</sequence>
<dbReference type="SFLD" id="SFLDS00057">
    <property type="entry name" value="Glutaminase/Asparaginase"/>
    <property type="match status" value="1"/>
</dbReference>
<dbReference type="InterPro" id="IPR036152">
    <property type="entry name" value="Asp/glu_Ase-like_sf"/>
</dbReference>
<comment type="caution">
    <text evidence="9">The sequence shown here is derived from an EMBL/GenBank/DDBJ whole genome shotgun (WGS) entry which is preliminary data.</text>
</comment>
<name>A0A134CI31_9FIRM</name>
<feature type="binding site" evidence="4">
    <location>
        <begin position="94"/>
        <end position="95"/>
    </location>
    <ligand>
        <name>substrate</name>
    </ligand>
</feature>
<dbReference type="NCBIfam" id="TIGR00520">
    <property type="entry name" value="asnASE_II"/>
    <property type="match status" value="1"/>
</dbReference>
<evidence type="ECO:0000259" key="7">
    <source>
        <dbReference type="Pfam" id="PF00710"/>
    </source>
</evidence>
<evidence type="ECO:0000256" key="1">
    <source>
        <dbReference type="ARBA" id="ARBA00010518"/>
    </source>
</evidence>
<dbReference type="PIRSF" id="PIRSF500176">
    <property type="entry name" value="L_ASNase"/>
    <property type="match status" value="1"/>
</dbReference>
<dbReference type="InterPro" id="IPR006034">
    <property type="entry name" value="Asparaginase/glutaminase-like"/>
</dbReference>
<dbReference type="GO" id="GO:0006528">
    <property type="term" value="P:asparagine metabolic process"/>
    <property type="evidence" value="ECO:0007669"/>
    <property type="project" value="InterPro"/>
</dbReference>
<dbReference type="Gene3D" id="3.40.50.1170">
    <property type="entry name" value="L-asparaginase, N-terminal domain"/>
    <property type="match status" value="1"/>
</dbReference>
<dbReference type="InterPro" id="IPR027475">
    <property type="entry name" value="Asparaginase/glutaminase_AS2"/>
</dbReference>
<protein>
    <submittedName>
        <fullName evidence="9">L-asparaginase, type II</fullName>
    </submittedName>
</protein>
<dbReference type="CDD" id="cd08964">
    <property type="entry name" value="L-asparaginase_II"/>
    <property type="match status" value="1"/>
</dbReference>
<dbReference type="SUPFAM" id="SSF53774">
    <property type="entry name" value="Glutaminase/Asparaginase"/>
    <property type="match status" value="1"/>
</dbReference>
<dbReference type="PRINTS" id="PR00139">
    <property type="entry name" value="ASNGLNASE"/>
</dbReference>
<dbReference type="Pfam" id="PF00710">
    <property type="entry name" value="Asparaginase"/>
    <property type="match status" value="1"/>
</dbReference>
<dbReference type="InterPro" id="IPR027474">
    <property type="entry name" value="L-asparaginase_N"/>
</dbReference>
<dbReference type="PROSITE" id="PS00917">
    <property type="entry name" value="ASN_GLN_ASE_2"/>
    <property type="match status" value="1"/>
</dbReference>
<evidence type="ECO:0000259" key="8">
    <source>
        <dbReference type="Pfam" id="PF17763"/>
    </source>
</evidence>
<dbReference type="RefSeq" id="WP_062485358.1">
    <property type="nucleotide sequence ID" value="NZ_KQ960940.1"/>
</dbReference>
<feature type="active site" evidence="5">
    <location>
        <position position="94"/>
    </location>
</feature>
<dbReference type="InterPro" id="IPR037152">
    <property type="entry name" value="L-asparaginase_N_sf"/>
</dbReference>
<dbReference type="PANTHER" id="PTHR11707:SF28">
    <property type="entry name" value="60 KDA LYSOPHOSPHOLIPASE"/>
    <property type="match status" value="1"/>
</dbReference>
<proteinExistence type="inferred from homology"/>
<dbReference type="AlphaFoldDB" id="A0A134CI31"/>
<keyword evidence="2" id="KW-0378">Hydrolase</keyword>
<feature type="active site" description="O-isoaspartyl threonine intermediate" evidence="3">
    <location>
        <position position="14"/>
    </location>
</feature>
<dbReference type="EMBL" id="LSDT01000025">
    <property type="protein sequence ID" value="KXB91886.1"/>
    <property type="molecule type" value="Genomic_DNA"/>
</dbReference>
<evidence type="ECO:0000313" key="9">
    <source>
        <dbReference type="EMBL" id="KXB91886.1"/>
    </source>
</evidence>
<feature type="domain" description="Asparaginase/glutaminase C-terminal" evidence="8">
    <location>
        <begin position="219"/>
        <end position="323"/>
    </location>
</feature>
<evidence type="ECO:0000256" key="2">
    <source>
        <dbReference type="ARBA" id="ARBA00022801"/>
    </source>
</evidence>
<dbReference type="Proteomes" id="UP000070160">
    <property type="component" value="Unassembled WGS sequence"/>
</dbReference>
<keyword evidence="10" id="KW-1185">Reference proteome</keyword>
<dbReference type="PROSITE" id="PS51732">
    <property type="entry name" value="ASN_GLN_ASE_3"/>
    <property type="match status" value="1"/>
</dbReference>
<dbReference type="GO" id="GO:0004067">
    <property type="term" value="F:asparaginase activity"/>
    <property type="evidence" value="ECO:0007669"/>
    <property type="project" value="UniProtKB-UniRule"/>
</dbReference>
<gene>
    <name evidence="9" type="ORF">HMPREF3182_00620</name>
</gene>
<dbReference type="PANTHER" id="PTHR11707">
    <property type="entry name" value="L-ASPARAGINASE"/>
    <property type="match status" value="1"/>
</dbReference>
<evidence type="ECO:0000256" key="3">
    <source>
        <dbReference type="PIRSR" id="PIRSR001220-1"/>
    </source>
</evidence>
<dbReference type="InterPro" id="IPR027473">
    <property type="entry name" value="L-asparaginase_C"/>
</dbReference>
<dbReference type="STRING" id="1588748.HMPREF3182_00620"/>
<dbReference type="FunFam" id="3.40.50.1170:FF:000001">
    <property type="entry name" value="L-asparaginase 2"/>
    <property type="match status" value="1"/>
</dbReference>
<dbReference type="PATRIC" id="fig|1588748.3.peg.589"/>
<evidence type="ECO:0000256" key="6">
    <source>
        <dbReference type="RuleBase" id="RU004456"/>
    </source>
</evidence>
<reference evidence="10" key="1">
    <citation type="submission" date="2016-01" db="EMBL/GenBank/DDBJ databases">
        <authorList>
            <person name="Mitreva M."/>
            <person name="Pepin K.H."/>
            <person name="Mihindukulasuriya K.A."/>
            <person name="Fulton R."/>
            <person name="Fronick C."/>
            <person name="O'Laughlin M."/>
            <person name="Miner T."/>
            <person name="Herter B."/>
            <person name="Rosa B.A."/>
            <person name="Cordes M."/>
            <person name="Tomlinson C."/>
            <person name="Wollam A."/>
            <person name="Palsikar V.B."/>
            <person name="Mardis E.R."/>
            <person name="Wilson R.K."/>
        </authorList>
    </citation>
    <scope>NUCLEOTIDE SEQUENCE [LARGE SCALE GENOMIC DNA]</scope>
    <source>
        <strain evidence="10">KA00182</strain>
    </source>
</reference>
<comment type="similarity">
    <text evidence="1 6">Belongs to the asparaginase 1 family.</text>
</comment>
<organism evidence="9 10">
    <name type="scientific">Megasphaera hutchinsoni</name>
    <dbReference type="NCBI Taxonomy" id="1588748"/>
    <lineage>
        <taxon>Bacteria</taxon>
        <taxon>Bacillati</taxon>
        <taxon>Bacillota</taxon>
        <taxon>Negativicutes</taxon>
        <taxon>Veillonellales</taxon>
        <taxon>Veillonellaceae</taxon>
        <taxon>Megasphaera</taxon>
    </lineage>
</organism>
<evidence type="ECO:0000256" key="5">
    <source>
        <dbReference type="PROSITE-ProRule" id="PRU10100"/>
    </source>
</evidence>
<evidence type="ECO:0000256" key="4">
    <source>
        <dbReference type="PIRSR" id="PIRSR001220-2"/>
    </source>
</evidence>
<feature type="binding site" evidence="4">
    <location>
        <position position="61"/>
    </location>
    <ligand>
        <name>substrate</name>
    </ligand>
</feature>